<dbReference type="PROSITE" id="PS50883">
    <property type="entry name" value="EAL"/>
    <property type="match status" value="1"/>
</dbReference>
<dbReference type="PANTHER" id="PTHR44757:SF10">
    <property type="entry name" value="MEMBRANE PROTEIN"/>
    <property type="match status" value="1"/>
</dbReference>
<dbReference type="Gene3D" id="3.20.20.450">
    <property type="entry name" value="EAL domain"/>
    <property type="match status" value="1"/>
</dbReference>
<dbReference type="SMART" id="SM00052">
    <property type="entry name" value="EAL"/>
    <property type="match status" value="1"/>
</dbReference>
<dbReference type="PROSITE" id="PS50113">
    <property type="entry name" value="PAC"/>
    <property type="match status" value="1"/>
</dbReference>
<dbReference type="CDD" id="cd01949">
    <property type="entry name" value="GGDEF"/>
    <property type="match status" value="1"/>
</dbReference>
<evidence type="ECO:0000259" key="4">
    <source>
        <dbReference type="PROSITE" id="PS50887"/>
    </source>
</evidence>
<dbReference type="OrthoDB" id="9814202at2"/>
<dbReference type="PROSITE" id="PS50887">
    <property type="entry name" value="GGDEF"/>
    <property type="match status" value="1"/>
</dbReference>
<evidence type="ECO:0000259" key="3">
    <source>
        <dbReference type="PROSITE" id="PS50883"/>
    </source>
</evidence>
<dbReference type="InterPro" id="IPR035965">
    <property type="entry name" value="PAS-like_dom_sf"/>
</dbReference>
<sequence>MTSQTTSQFARPRIDARALLGLYDPADAIDWGPIRAAQLHAGSQLALFMLAANLVGASLVTMLLAPLAPLWQLASWGALVAAVGCTVAFRRLSRQHRNAVTASLKDVRDTVLDGIALGAVWSIPPLAFGYAAADAGVALGLWVVVSLLMTASAVAMAALPLATIAFVSIVGASITTMLALIAAPVLAAAAALLTLLLAIATFGRGRALVVIRANELALAERDETVSLLLREFEDSGSDWLWEIDAQRRVARANPRFAVSLGADPKTINGTPFLQLLAGPTWEDGNFTPELRVLAEKLKGREPFRDLLLPVFVNQDERWWEMSASPRYDERGAFIGFRGVGSDVTEARKSADKINHMARYDTLTGLPNRLLINETLARAMADADKWGSRCAFMMIDLDRFKAVNDTLGHPVGDRLLGRVSERLKLLMTENEMIGRLGGDEFAVVVRDATDTQRIEQLAQTIIDSLSRPYEVDQHTLYIGASVGLAVGPRDGRTAEMLIRSADLALYRSKDAGGGVFHAYEPQLHMAAEERRVLEIALRSAVEQGEMHLNYQPVVNAATGQLTGFEALLRWTHPEFGNVSPAKFVPLAEEARLIAPIGEWVLRTACDEAARWDVPARIAVNVSPEQLHNPAFVGIVAQALAQSGLLPERLELEVTESVFMREGTVAVEVLEKILDLGVRLSLDDFGTGYSSLGYLAHTRFSSIKIDRSFVQGASKGTKEAIAIIRAVVALADSLGMATTAEGVETEEEHQMVQALGCSKVQGYYFGRPLPVLEARALAMHASGGSVAA</sequence>
<feature type="transmembrane region" description="Helical" evidence="1">
    <location>
        <begin position="139"/>
        <end position="166"/>
    </location>
</feature>
<dbReference type="Proteomes" id="UP000309848">
    <property type="component" value="Unassembled WGS sequence"/>
</dbReference>
<feature type="transmembrane region" description="Helical" evidence="1">
    <location>
        <begin position="110"/>
        <end position="133"/>
    </location>
</feature>
<dbReference type="InterPro" id="IPR029787">
    <property type="entry name" value="Nucleotide_cyclase"/>
</dbReference>
<feature type="domain" description="EAL" evidence="3">
    <location>
        <begin position="529"/>
        <end position="780"/>
    </location>
</feature>
<dbReference type="Pfam" id="PF00563">
    <property type="entry name" value="EAL"/>
    <property type="match status" value="1"/>
</dbReference>
<comment type="caution">
    <text evidence="5">The sequence shown here is derived from an EMBL/GenBank/DDBJ whole genome shotgun (WGS) entry which is preliminary data.</text>
</comment>
<proteinExistence type="predicted"/>
<feature type="transmembrane region" description="Helical" evidence="1">
    <location>
        <begin position="178"/>
        <end position="202"/>
    </location>
</feature>
<organism evidence="5 6">
    <name type="scientific">Sphingomonas naasensis</name>
    <dbReference type="NCBI Taxonomy" id="1344951"/>
    <lineage>
        <taxon>Bacteria</taxon>
        <taxon>Pseudomonadati</taxon>
        <taxon>Pseudomonadota</taxon>
        <taxon>Alphaproteobacteria</taxon>
        <taxon>Sphingomonadales</taxon>
        <taxon>Sphingomonadaceae</taxon>
        <taxon>Sphingomonas</taxon>
    </lineage>
</organism>
<evidence type="ECO:0000256" key="1">
    <source>
        <dbReference type="SAM" id="Phobius"/>
    </source>
</evidence>
<evidence type="ECO:0000313" key="5">
    <source>
        <dbReference type="EMBL" id="TGX37619.1"/>
    </source>
</evidence>
<dbReference type="InterPro" id="IPR001633">
    <property type="entry name" value="EAL_dom"/>
</dbReference>
<keyword evidence="1" id="KW-0472">Membrane</keyword>
<evidence type="ECO:0000313" key="6">
    <source>
        <dbReference type="Proteomes" id="UP000309848"/>
    </source>
</evidence>
<dbReference type="AlphaFoldDB" id="A0A4S1W4R9"/>
<dbReference type="InterPro" id="IPR013656">
    <property type="entry name" value="PAS_4"/>
</dbReference>
<dbReference type="Pfam" id="PF08448">
    <property type="entry name" value="PAS_4"/>
    <property type="match status" value="1"/>
</dbReference>
<dbReference type="Gene3D" id="3.30.450.20">
    <property type="entry name" value="PAS domain"/>
    <property type="match status" value="1"/>
</dbReference>
<dbReference type="InterPro" id="IPR000160">
    <property type="entry name" value="GGDEF_dom"/>
</dbReference>
<dbReference type="CDD" id="cd00130">
    <property type="entry name" value="PAS"/>
    <property type="match status" value="1"/>
</dbReference>
<feature type="transmembrane region" description="Helical" evidence="1">
    <location>
        <begin position="45"/>
        <end position="64"/>
    </location>
</feature>
<keyword evidence="6" id="KW-1185">Reference proteome</keyword>
<protein>
    <submittedName>
        <fullName evidence="5">GGDEF and EAL domain-containing protein</fullName>
    </submittedName>
</protein>
<dbReference type="SUPFAM" id="SSF55073">
    <property type="entry name" value="Nucleotide cyclase"/>
    <property type="match status" value="1"/>
</dbReference>
<dbReference type="Gene3D" id="3.30.70.270">
    <property type="match status" value="1"/>
</dbReference>
<dbReference type="NCBIfam" id="TIGR00254">
    <property type="entry name" value="GGDEF"/>
    <property type="match status" value="1"/>
</dbReference>
<feature type="domain" description="PAC" evidence="2">
    <location>
        <begin position="301"/>
        <end position="355"/>
    </location>
</feature>
<feature type="transmembrane region" description="Helical" evidence="1">
    <location>
        <begin position="70"/>
        <end position="89"/>
    </location>
</feature>
<feature type="domain" description="GGDEF" evidence="4">
    <location>
        <begin position="387"/>
        <end position="520"/>
    </location>
</feature>
<dbReference type="SUPFAM" id="SSF55785">
    <property type="entry name" value="PYP-like sensor domain (PAS domain)"/>
    <property type="match status" value="1"/>
</dbReference>
<dbReference type="Pfam" id="PF00990">
    <property type="entry name" value="GGDEF"/>
    <property type="match status" value="1"/>
</dbReference>
<name>A0A4S1W4R9_9SPHN</name>
<dbReference type="InterPro" id="IPR000014">
    <property type="entry name" value="PAS"/>
</dbReference>
<keyword evidence="1" id="KW-1133">Transmembrane helix</keyword>
<dbReference type="PANTHER" id="PTHR44757">
    <property type="entry name" value="DIGUANYLATE CYCLASE DGCP"/>
    <property type="match status" value="1"/>
</dbReference>
<dbReference type="RefSeq" id="WP_135987383.1">
    <property type="nucleotide sequence ID" value="NZ_JAASQM010000002.1"/>
</dbReference>
<dbReference type="SMART" id="SM00267">
    <property type="entry name" value="GGDEF"/>
    <property type="match status" value="1"/>
</dbReference>
<gene>
    <name evidence="5" type="ORF">E5A74_19935</name>
</gene>
<dbReference type="EMBL" id="SRXU01000012">
    <property type="protein sequence ID" value="TGX37619.1"/>
    <property type="molecule type" value="Genomic_DNA"/>
</dbReference>
<dbReference type="InterPro" id="IPR052155">
    <property type="entry name" value="Biofilm_reg_signaling"/>
</dbReference>
<dbReference type="InterPro" id="IPR043128">
    <property type="entry name" value="Rev_trsase/Diguanyl_cyclase"/>
</dbReference>
<accession>A0A4S1W4R9</accession>
<dbReference type="SUPFAM" id="SSF141868">
    <property type="entry name" value="EAL domain-like"/>
    <property type="match status" value="1"/>
</dbReference>
<dbReference type="InterPro" id="IPR000700">
    <property type="entry name" value="PAS-assoc_C"/>
</dbReference>
<evidence type="ECO:0000259" key="2">
    <source>
        <dbReference type="PROSITE" id="PS50113"/>
    </source>
</evidence>
<keyword evidence="1" id="KW-0812">Transmembrane</keyword>
<dbReference type="CDD" id="cd01948">
    <property type="entry name" value="EAL"/>
    <property type="match status" value="1"/>
</dbReference>
<reference evidence="5 6" key="1">
    <citation type="submission" date="2019-04" db="EMBL/GenBank/DDBJ databases">
        <title>Sphingomonas psychrotolerans sp. nov., isolated from soil in the Tianshan Mountains, Xinjiang, China.</title>
        <authorList>
            <person name="Luo Y."/>
            <person name="Sheng H."/>
        </authorList>
    </citation>
    <scope>NUCLEOTIDE SEQUENCE [LARGE SCALE GENOMIC DNA]</scope>
    <source>
        <strain evidence="5 6">KIS18-15</strain>
    </source>
</reference>
<dbReference type="InterPro" id="IPR035919">
    <property type="entry name" value="EAL_sf"/>
</dbReference>